<evidence type="ECO:0000313" key="2">
    <source>
        <dbReference type="EMBL" id="PLW56997.1"/>
    </source>
</evidence>
<evidence type="ECO:0000313" key="3">
    <source>
        <dbReference type="Proteomes" id="UP000235388"/>
    </source>
</evidence>
<dbReference type="Proteomes" id="UP000235388">
    <property type="component" value="Unassembled WGS sequence"/>
</dbReference>
<gene>
    <name evidence="2" type="ORF">PCANC_02865</name>
</gene>
<dbReference type="OrthoDB" id="3344688at2759"/>
<sequence>MQTWRLVPCPDKQKIIKSKWVFKVKRRPNQTIQKLKARLVAMGYSQVHGTDYQEVFLPTLQLETLRLILSLLAAQNWMGCQVDFTTAFLNGYLNHEVFMEQPPGYEDSQHPDWVCQLDRSLYGLKQSPWQWNVELHKVLLDLGLTNLKYNPTLYFKIQGNKLIGALTTHIDNLAIVGEPTYIVTTLIQSLGSKFKIGANEELHHFLSLKISHDVDNNHVFLNQLHYIKELGNRFLDGNHHPVSNPANTNFKNLCCKTPTKPPSPGPYNQIIGSLLWVSQCTRPDISFVVNRQDPGKPLYMVLNRLSQHLRDPSESHWLAAVRTLNYLITTKDLKLCLGGHLNLAGFSDSDWAEDWDDRKSTSAYTYRVGDGAIS</sequence>
<accession>A0A2N5W439</accession>
<evidence type="ECO:0000259" key="1">
    <source>
        <dbReference type="Pfam" id="PF07727"/>
    </source>
</evidence>
<dbReference type="InterPro" id="IPR013103">
    <property type="entry name" value="RVT_2"/>
</dbReference>
<dbReference type="STRING" id="200324.A0A2N5W439"/>
<organism evidence="2 3">
    <name type="scientific">Puccinia coronata f. sp. avenae</name>
    <dbReference type="NCBI Taxonomy" id="200324"/>
    <lineage>
        <taxon>Eukaryota</taxon>
        <taxon>Fungi</taxon>
        <taxon>Dikarya</taxon>
        <taxon>Basidiomycota</taxon>
        <taxon>Pucciniomycotina</taxon>
        <taxon>Pucciniomycetes</taxon>
        <taxon>Pucciniales</taxon>
        <taxon>Pucciniaceae</taxon>
        <taxon>Puccinia</taxon>
    </lineage>
</organism>
<feature type="domain" description="Reverse transcriptase Ty1/copia-type" evidence="1">
    <location>
        <begin position="2"/>
        <end position="234"/>
    </location>
</feature>
<name>A0A2N5W439_9BASI</name>
<dbReference type="EMBL" id="PGCJ01000015">
    <property type="protein sequence ID" value="PLW56997.1"/>
    <property type="molecule type" value="Genomic_DNA"/>
</dbReference>
<comment type="caution">
    <text evidence="2">The sequence shown here is derived from an EMBL/GenBank/DDBJ whole genome shotgun (WGS) entry which is preliminary data.</text>
</comment>
<dbReference type="PANTHER" id="PTHR11439">
    <property type="entry name" value="GAG-POL-RELATED RETROTRANSPOSON"/>
    <property type="match status" value="1"/>
</dbReference>
<dbReference type="InterPro" id="IPR043502">
    <property type="entry name" value="DNA/RNA_pol_sf"/>
</dbReference>
<dbReference type="PANTHER" id="PTHR11439:SF463">
    <property type="entry name" value="REVERSE TRANSCRIPTASE TY1_COPIA-TYPE DOMAIN-CONTAINING PROTEIN"/>
    <property type="match status" value="1"/>
</dbReference>
<proteinExistence type="predicted"/>
<keyword evidence="3" id="KW-1185">Reference proteome</keyword>
<protein>
    <recommendedName>
        <fullName evidence="1">Reverse transcriptase Ty1/copia-type domain-containing protein</fullName>
    </recommendedName>
</protein>
<dbReference type="SUPFAM" id="SSF56672">
    <property type="entry name" value="DNA/RNA polymerases"/>
    <property type="match status" value="1"/>
</dbReference>
<dbReference type="AlphaFoldDB" id="A0A2N5W439"/>
<reference evidence="2 3" key="1">
    <citation type="submission" date="2017-11" db="EMBL/GenBank/DDBJ databases">
        <title>De novo assembly and phasing of dikaryotic genomes from two isolates of Puccinia coronata f. sp. avenae, the causal agent of oat crown rust.</title>
        <authorList>
            <person name="Miller M.E."/>
            <person name="Zhang Y."/>
            <person name="Omidvar V."/>
            <person name="Sperschneider J."/>
            <person name="Schwessinger B."/>
            <person name="Raley C."/>
            <person name="Palmer J.M."/>
            <person name="Garnica D."/>
            <person name="Upadhyaya N."/>
            <person name="Rathjen J."/>
            <person name="Taylor J.M."/>
            <person name="Park R.F."/>
            <person name="Dodds P.N."/>
            <person name="Hirsch C.D."/>
            <person name="Kianian S.F."/>
            <person name="Figueroa M."/>
        </authorList>
    </citation>
    <scope>NUCLEOTIDE SEQUENCE [LARGE SCALE GENOMIC DNA]</scope>
    <source>
        <strain evidence="2">12NC29</strain>
    </source>
</reference>
<dbReference type="Pfam" id="PF07727">
    <property type="entry name" value="RVT_2"/>
    <property type="match status" value="1"/>
</dbReference>